<proteinExistence type="predicted"/>
<reference evidence="1 2" key="1">
    <citation type="submission" date="2024-04" db="EMBL/GenBank/DDBJ databases">
        <authorList>
            <person name="Fracassetti M."/>
        </authorList>
    </citation>
    <scope>NUCLEOTIDE SEQUENCE [LARGE SCALE GENOMIC DNA]</scope>
</reference>
<dbReference type="Proteomes" id="UP001497516">
    <property type="component" value="Chromosome 6"/>
</dbReference>
<accession>A0AAV2F2D4</accession>
<name>A0AAV2F2D4_9ROSI</name>
<dbReference type="EMBL" id="OZ034819">
    <property type="protein sequence ID" value="CAL1392324.1"/>
    <property type="molecule type" value="Genomic_DNA"/>
</dbReference>
<protein>
    <recommendedName>
        <fullName evidence="3">Phosphoribosylformimino-5-aminoimidazole carboxamide ribotide isomerase</fullName>
    </recommendedName>
</protein>
<gene>
    <name evidence="1" type="ORF">LTRI10_LOCUS32981</name>
</gene>
<keyword evidence="2" id="KW-1185">Reference proteome</keyword>
<evidence type="ECO:0000313" key="1">
    <source>
        <dbReference type="EMBL" id="CAL1392324.1"/>
    </source>
</evidence>
<evidence type="ECO:0008006" key="3">
    <source>
        <dbReference type="Google" id="ProtNLM"/>
    </source>
</evidence>
<organism evidence="1 2">
    <name type="scientific">Linum trigynum</name>
    <dbReference type="NCBI Taxonomy" id="586398"/>
    <lineage>
        <taxon>Eukaryota</taxon>
        <taxon>Viridiplantae</taxon>
        <taxon>Streptophyta</taxon>
        <taxon>Embryophyta</taxon>
        <taxon>Tracheophyta</taxon>
        <taxon>Spermatophyta</taxon>
        <taxon>Magnoliopsida</taxon>
        <taxon>eudicotyledons</taxon>
        <taxon>Gunneridae</taxon>
        <taxon>Pentapetalae</taxon>
        <taxon>rosids</taxon>
        <taxon>fabids</taxon>
        <taxon>Malpighiales</taxon>
        <taxon>Linaceae</taxon>
        <taxon>Linum</taxon>
    </lineage>
</organism>
<dbReference type="AlphaFoldDB" id="A0AAV2F2D4"/>
<evidence type="ECO:0000313" key="2">
    <source>
        <dbReference type="Proteomes" id="UP001497516"/>
    </source>
</evidence>
<sequence>MEANGLRLEEKGFGRKTSITIGGGVALEDILALGPGCGLLTMVGSRSTCRMGFEHWNGRQTMDSVKHDGLSGHGLDWDHVD</sequence>